<dbReference type="InterPro" id="IPR001138">
    <property type="entry name" value="Zn2Cys6_DnaBD"/>
</dbReference>
<dbReference type="Proteomes" id="UP000242414">
    <property type="component" value="Unassembled WGS sequence"/>
</dbReference>
<dbReference type="InterPro" id="IPR036864">
    <property type="entry name" value="Zn2-C6_fun-type_DNA-bd_sf"/>
</dbReference>
<feature type="domain" description="Zn(2)-C6 fungal-type" evidence="4">
    <location>
        <begin position="57"/>
        <end position="88"/>
    </location>
</feature>
<evidence type="ECO:0000259" key="4">
    <source>
        <dbReference type="PROSITE" id="PS50048"/>
    </source>
</evidence>
<evidence type="ECO:0000256" key="2">
    <source>
        <dbReference type="ARBA" id="ARBA00023242"/>
    </source>
</evidence>
<feature type="region of interest" description="Disordered" evidence="3">
    <location>
        <begin position="175"/>
        <end position="216"/>
    </location>
</feature>
<keyword evidence="1" id="KW-0479">Metal-binding</keyword>
<protein>
    <recommendedName>
        <fullName evidence="4">Zn(2)-C6 fungal-type domain-containing protein</fullName>
    </recommendedName>
</protein>
<dbReference type="PANTHER" id="PTHR47659:SF7">
    <property type="entry name" value="FUNGAL TRANSCRIPTIONAL REGULATORY PROTEIN, N-TERMINAL DOMAIN-CONTAINING PROTEIN"/>
    <property type="match status" value="1"/>
</dbReference>
<feature type="compositionally biased region" description="Low complexity" evidence="3">
    <location>
        <begin position="184"/>
        <end position="197"/>
    </location>
</feature>
<dbReference type="CDD" id="cd00067">
    <property type="entry name" value="GAL4"/>
    <property type="match status" value="1"/>
</dbReference>
<keyword evidence="2" id="KW-0539">Nucleus</keyword>
<evidence type="ECO:0000256" key="1">
    <source>
        <dbReference type="ARBA" id="ARBA00022723"/>
    </source>
</evidence>
<dbReference type="Pfam" id="PF00172">
    <property type="entry name" value="Zn_clus"/>
    <property type="match status" value="1"/>
</dbReference>
<sequence length="272" mass="30279">MTPSNPFVHNLVIDSMLFNLFDTEDAPVASHAAATNTNNTNTKAKNQTSKRSQVKNACVNCQKACKKCDDGRPCQRCIKLGLTDTCVNSPRKERKKGLKRGPYRKRVRKDYETSPAINKEQVTNQQPPYDYMAMFLNFPITETPSEMAYVNCFSNNNEKNDVNVMVSNTAVAKEQRNKNTILNSTSSPSSSPKSLDSFQDDDDNNNNSKVTIPHVHPSNHLSLCDNALFSLPKTEGMSISSSHLGTDTFSCLSPNELIDQWLKSTDGQELFA</sequence>
<dbReference type="Gene3D" id="4.10.240.10">
    <property type="entry name" value="Zn(2)-C6 fungal-type DNA-binding domain"/>
    <property type="match status" value="1"/>
</dbReference>
<dbReference type="PROSITE" id="PS50048">
    <property type="entry name" value="ZN2_CY6_FUNGAL_2"/>
    <property type="match status" value="1"/>
</dbReference>
<dbReference type="AlphaFoldDB" id="A0A1X0R1G6"/>
<evidence type="ECO:0000313" key="5">
    <source>
        <dbReference type="EMBL" id="ORE05821.1"/>
    </source>
</evidence>
<organism evidence="5">
    <name type="scientific">Rhizopus microsporus var. microsporus</name>
    <dbReference type="NCBI Taxonomy" id="86635"/>
    <lineage>
        <taxon>Eukaryota</taxon>
        <taxon>Fungi</taxon>
        <taxon>Fungi incertae sedis</taxon>
        <taxon>Mucoromycota</taxon>
        <taxon>Mucoromycotina</taxon>
        <taxon>Mucoromycetes</taxon>
        <taxon>Mucorales</taxon>
        <taxon>Mucorineae</taxon>
        <taxon>Rhizopodaceae</taxon>
        <taxon>Rhizopus</taxon>
    </lineage>
</organism>
<dbReference type="SMART" id="SM00066">
    <property type="entry name" value="GAL4"/>
    <property type="match status" value="1"/>
</dbReference>
<dbReference type="EMBL" id="KV921936">
    <property type="protein sequence ID" value="ORE05821.1"/>
    <property type="molecule type" value="Genomic_DNA"/>
</dbReference>
<evidence type="ECO:0000256" key="3">
    <source>
        <dbReference type="SAM" id="MobiDB-lite"/>
    </source>
</evidence>
<dbReference type="OrthoDB" id="5575144at2759"/>
<gene>
    <name evidence="5" type="ORF">BCV72DRAFT_133242</name>
</gene>
<proteinExistence type="predicted"/>
<dbReference type="VEuPathDB" id="FungiDB:BCV72DRAFT_133242"/>
<dbReference type="PANTHER" id="PTHR47659">
    <property type="entry name" value="ZN(II)2CYS6 TRANSCRIPTION FACTOR (EUROFUNG)-RELATED"/>
    <property type="match status" value="1"/>
</dbReference>
<reference evidence="5" key="1">
    <citation type="journal article" date="2016" name="Proc. Natl. Acad. Sci. U.S.A.">
        <title>Lipid metabolic changes in an early divergent fungus govern the establishment of a mutualistic symbiosis with endobacteria.</title>
        <authorList>
            <person name="Lastovetsky O.A."/>
            <person name="Gaspar M.L."/>
            <person name="Mondo S.J."/>
            <person name="LaButti K.M."/>
            <person name="Sandor L."/>
            <person name="Grigoriev I.V."/>
            <person name="Henry S.A."/>
            <person name="Pawlowska T.E."/>
        </authorList>
    </citation>
    <scope>NUCLEOTIDE SEQUENCE [LARGE SCALE GENOMIC DNA]</scope>
    <source>
        <strain evidence="5">ATCC 52814</strain>
    </source>
</reference>
<dbReference type="GO" id="GO:0008270">
    <property type="term" value="F:zinc ion binding"/>
    <property type="evidence" value="ECO:0007669"/>
    <property type="project" value="InterPro"/>
</dbReference>
<accession>A0A1X0R1G6</accession>
<dbReference type="GO" id="GO:0000981">
    <property type="term" value="F:DNA-binding transcription factor activity, RNA polymerase II-specific"/>
    <property type="evidence" value="ECO:0007669"/>
    <property type="project" value="InterPro"/>
</dbReference>
<name>A0A1X0R1G6_RHIZD</name>
<dbReference type="InterPro" id="IPR050335">
    <property type="entry name" value="ERT1_acuK_gluconeogen_tf"/>
</dbReference>
<dbReference type="SUPFAM" id="SSF57701">
    <property type="entry name" value="Zn2/Cys6 DNA-binding domain"/>
    <property type="match status" value="1"/>
</dbReference>